<dbReference type="RefSeq" id="WP_003084586.1">
    <property type="nucleotide sequence ID" value="NZ_CP070236.1"/>
</dbReference>
<proteinExistence type="predicted"/>
<dbReference type="AlphaFoldDB" id="A0A4V0H331"/>
<dbReference type="OrthoDB" id="2224572at2"/>
<organism evidence="1 2">
    <name type="scientific">Streptococcus porcinus</name>
    <dbReference type="NCBI Taxonomy" id="1340"/>
    <lineage>
        <taxon>Bacteria</taxon>
        <taxon>Bacillati</taxon>
        <taxon>Bacillota</taxon>
        <taxon>Bacilli</taxon>
        <taxon>Lactobacillales</taxon>
        <taxon>Streptococcaceae</taxon>
        <taxon>Streptococcus</taxon>
    </lineage>
</organism>
<dbReference type="Proteomes" id="UP000306241">
    <property type="component" value="Chromosome"/>
</dbReference>
<reference evidence="1 2" key="1">
    <citation type="submission" date="2019-05" db="EMBL/GenBank/DDBJ databases">
        <authorList>
            <consortium name="Pathogen Informatics"/>
        </authorList>
    </citation>
    <scope>NUCLEOTIDE SEQUENCE [LARGE SCALE GENOMIC DNA]</scope>
    <source>
        <strain evidence="1 2">NCTC10924</strain>
    </source>
</reference>
<evidence type="ECO:0000313" key="1">
    <source>
        <dbReference type="EMBL" id="VTT41943.1"/>
    </source>
</evidence>
<sequence>MSEEELAELVENFFQLGYLVGKVSQRDIMFKYTVPIDVERKLSFSVTHPQTENKRIGVVNPSGVAYTYEFRDGIEDRITEVLYDGSTRDLFNSLVKALSD</sequence>
<accession>A0A4V0H331</accession>
<protein>
    <submittedName>
        <fullName evidence="1">Uncharacterized protein</fullName>
    </submittedName>
</protein>
<name>A0A4V0H331_STRPO</name>
<evidence type="ECO:0000313" key="2">
    <source>
        <dbReference type="Proteomes" id="UP000306241"/>
    </source>
</evidence>
<dbReference type="EMBL" id="LR594052">
    <property type="protein sequence ID" value="VTT41943.1"/>
    <property type="molecule type" value="Genomic_DNA"/>
</dbReference>
<gene>
    <name evidence="1" type="ORF">NCTC10924_00415</name>
</gene>